<dbReference type="InterPro" id="IPR011006">
    <property type="entry name" value="CheY-like_superfamily"/>
</dbReference>
<dbReference type="AlphaFoldDB" id="A0A507QX67"/>
<dbReference type="EMBL" id="VIFY01000050">
    <property type="protein sequence ID" value="TQB73130.1"/>
    <property type="molecule type" value="Genomic_DNA"/>
</dbReference>
<dbReference type="Proteomes" id="UP000319663">
    <property type="component" value="Unassembled WGS sequence"/>
</dbReference>
<gene>
    <name evidence="3" type="ORF">MPDQ_006216</name>
</gene>
<evidence type="ECO:0000313" key="4">
    <source>
        <dbReference type="Proteomes" id="UP000319663"/>
    </source>
</evidence>
<proteinExistence type="predicted"/>
<dbReference type="InterPro" id="IPR001789">
    <property type="entry name" value="Sig_transdc_resp-reg_receiver"/>
</dbReference>
<sequence length="128" mass="14366">MPVLDGINATQILRTQPPFAMDPVLHCTPIIGLGVSSLAQLPRDWYAGSHFDDFLRKPFRMSEIRRALLRWSKGHLAPMPGQQPLRDTNAVQPQRLGLAGGLKRPGFVYVNNWGEVPLRKFRGPKSLL</sequence>
<evidence type="ECO:0000259" key="2">
    <source>
        <dbReference type="PROSITE" id="PS50110"/>
    </source>
</evidence>
<evidence type="ECO:0000313" key="3">
    <source>
        <dbReference type="EMBL" id="TQB73130.1"/>
    </source>
</evidence>
<dbReference type="SUPFAM" id="SSF52172">
    <property type="entry name" value="CheY-like"/>
    <property type="match status" value="1"/>
</dbReference>
<comment type="caution">
    <text evidence="3">The sequence shown here is derived from an EMBL/GenBank/DDBJ whole genome shotgun (WGS) entry which is preliminary data.</text>
</comment>
<dbReference type="Gene3D" id="3.40.50.2300">
    <property type="match status" value="1"/>
</dbReference>
<feature type="domain" description="Response regulatory" evidence="2">
    <location>
        <begin position="1"/>
        <end position="72"/>
    </location>
</feature>
<accession>A0A507QX67</accession>
<reference evidence="3 4" key="1">
    <citation type="submission" date="2019-06" db="EMBL/GenBank/DDBJ databases">
        <title>Wine fermentation using esterase from Monascus purpureus.</title>
        <authorList>
            <person name="Geng C."/>
            <person name="Zhang Y."/>
        </authorList>
    </citation>
    <scope>NUCLEOTIDE SEQUENCE [LARGE SCALE GENOMIC DNA]</scope>
    <source>
        <strain evidence="3">HQ1</strain>
    </source>
</reference>
<comment type="caution">
    <text evidence="1">Lacks conserved residue(s) required for the propagation of feature annotation.</text>
</comment>
<organism evidence="3 4">
    <name type="scientific">Monascus purpureus</name>
    <name type="common">Red mold</name>
    <name type="synonym">Monascus anka</name>
    <dbReference type="NCBI Taxonomy" id="5098"/>
    <lineage>
        <taxon>Eukaryota</taxon>
        <taxon>Fungi</taxon>
        <taxon>Dikarya</taxon>
        <taxon>Ascomycota</taxon>
        <taxon>Pezizomycotina</taxon>
        <taxon>Eurotiomycetes</taxon>
        <taxon>Eurotiomycetidae</taxon>
        <taxon>Eurotiales</taxon>
        <taxon>Aspergillaceae</taxon>
        <taxon>Monascus</taxon>
    </lineage>
</organism>
<evidence type="ECO:0000256" key="1">
    <source>
        <dbReference type="PROSITE-ProRule" id="PRU00169"/>
    </source>
</evidence>
<dbReference type="PROSITE" id="PS50110">
    <property type="entry name" value="RESPONSE_REGULATORY"/>
    <property type="match status" value="1"/>
</dbReference>
<dbReference type="GO" id="GO:0000160">
    <property type="term" value="P:phosphorelay signal transduction system"/>
    <property type="evidence" value="ECO:0007669"/>
    <property type="project" value="InterPro"/>
</dbReference>
<keyword evidence="4" id="KW-1185">Reference proteome</keyword>
<name>A0A507QX67_MONPU</name>
<protein>
    <recommendedName>
        <fullName evidence="2">Response regulatory domain-containing protein</fullName>
    </recommendedName>
</protein>